<dbReference type="Proteomes" id="UP000483820">
    <property type="component" value="Chromosome III"/>
</dbReference>
<dbReference type="InterPro" id="IPR002900">
    <property type="entry name" value="DUF38/FTH_CAE_spp"/>
</dbReference>
<dbReference type="GO" id="GO:0045087">
    <property type="term" value="P:innate immune response"/>
    <property type="evidence" value="ECO:0007669"/>
    <property type="project" value="TreeGrafter"/>
</dbReference>
<gene>
    <name evidence="3" type="ORF">GCK72_011417</name>
</gene>
<dbReference type="GeneID" id="78775188"/>
<name>A0A6A5H8G4_CAERE</name>
<dbReference type="AlphaFoldDB" id="A0A6A5H8G4"/>
<dbReference type="CTD" id="78775188"/>
<dbReference type="PANTHER" id="PTHR23015:SF4">
    <property type="entry name" value="DUF38 DOMAIN-CONTAINING PROTEIN-RELATED"/>
    <property type="match status" value="1"/>
</dbReference>
<dbReference type="RefSeq" id="XP_053588008.1">
    <property type="nucleotide sequence ID" value="XM_053728431.1"/>
</dbReference>
<dbReference type="KEGG" id="crq:GCK72_011417"/>
<dbReference type="PANTHER" id="PTHR23015">
    <property type="entry name" value="UNCHARACTERIZED C.ELEGANS PROTEIN"/>
    <property type="match status" value="1"/>
</dbReference>
<evidence type="ECO:0000313" key="4">
    <source>
        <dbReference type="Proteomes" id="UP000483820"/>
    </source>
</evidence>
<dbReference type="InterPro" id="IPR040161">
    <property type="entry name" value="FB224"/>
</dbReference>
<feature type="domain" description="DUF38" evidence="2">
    <location>
        <begin position="225"/>
        <end position="344"/>
    </location>
</feature>
<dbReference type="EMBL" id="WUAV01000003">
    <property type="protein sequence ID" value="KAF1763151.1"/>
    <property type="molecule type" value="Genomic_DNA"/>
</dbReference>
<reference evidence="3 4" key="1">
    <citation type="submission" date="2019-12" db="EMBL/GenBank/DDBJ databases">
        <title>Chromosome-level assembly of the Caenorhabditis remanei genome.</title>
        <authorList>
            <person name="Teterina A.A."/>
            <person name="Willis J.H."/>
            <person name="Phillips P.C."/>
        </authorList>
    </citation>
    <scope>NUCLEOTIDE SEQUENCE [LARGE SCALE GENOMIC DNA]</scope>
    <source>
        <strain evidence="3 4">PX506</strain>
        <tissue evidence="3">Whole organism</tissue>
    </source>
</reference>
<accession>A0A6A5H8G4</accession>
<dbReference type="Pfam" id="PF01827">
    <property type="entry name" value="FTH"/>
    <property type="match status" value="1"/>
</dbReference>
<proteinExistence type="predicted"/>
<feature type="region of interest" description="Disordered" evidence="1">
    <location>
        <begin position="389"/>
        <end position="412"/>
    </location>
</feature>
<organism evidence="3 4">
    <name type="scientific">Caenorhabditis remanei</name>
    <name type="common">Caenorhabditis vulgaris</name>
    <dbReference type="NCBI Taxonomy" id="31234"/>
    <lineage>
        <taxon>Eukaryota</taxon>
        <taxon>Metazoa</taxon>
        <taxon>Ecdysozoa</taxon>
        <taxon>Nematoda</taxon>
        <taxon>Chromadorea</taxon>
        <taxon>Rhabditida</taxon>
        <taxon>Rhabditina</taxon>
        <taxon>Rhabditomorpha</taxon>
        <taxon>Rhabditoidea</taxon>
        <taxon>Rhabditidae</taxon>
        <taxon>Peloderinae</taxon>
        <taxon>Caenorhabditis</taxon>
    </lineage>
</organism>
<evidence type="ECO:0000259" key="2">
    <source>
        <dbReference type="Pfam" id="PF01827"/>
    </source>
</evidence>
<evidence type="ECO:0000256" key="1">
    <source>
        <dbReference type="SAM" id="MobiDB-lite"/>
    </source>
</evidence>
<evidence type="ECO:0000313" key="3">
    <source>
        <dbReference type="EMBL" id="KAF1763151.1"/>
    </source>
</evidence>
<protein>
    <recommendedName>
        <fullName evidence="2">DUF38 domain-containing protein</fullName>
    </recommendedName>
</protein>
<sequence>MPLVFKQEAINGILFTLHSQKELSSFAHQKLIEMTGEEVMSQEQVTEFFKKIDKLEFQIKEDVQKVTLAQILNVPNFVENYLDIRTRLRLRKTCKTIREILNEKPLYKDCVNYKYNDLVIEISTDGGFKISYQLIKEGLRVRYWNKEKVINATIGEMVEIIQRDLMSILCSQKLKIDTFEIKGDSYTSGKHPIGELALRFTFNQLPNKLKICNLEYSIEKKDGLLIALLKRIDPEHLKCLTLTNSFSDNISFKDLYNLEQWKGLKSLKVYNWKLTELDDLRFFTHVENAHLEIGIYQWYFPPLQNILMELKDKLLENPNLKQFKIEARYGVDARHVKEIRSIFQQYNTNNAQYPCWVSIPYPDSDKKLQLLVKKKMIWFKGPCYVKGEWEEDSDEEEEKERESDDDEDEDEEVGDYSQELLIGILYTLHLQKDTPIVAHQKLMEMAKEEEVMDLDQVTEFFEKIDNGEFRLKDEVEKMIRFKRACCVDGNGKEQKIADDVVNYFPKDKFVDN</sequence>
<comment type="caution">
    <text evidence="3">The sequence shown here is derived from an EMBL/GenBank/DDBJ whole genome shotgun (WGS) entry which is preliminary data.</text>
</comment>